<dbReference type="Pfam" id="PF18086">
    <property type="entry name" value="PPIP5K2_N"/>
    <property type="match status" value="1"/>
</dbReference>
<dbReference type="GO" id="GO:0000828">
    <property type="term" value="F:inositol hexakisphosphate kinase activity"/>
    <property type="evidence" value="ECO:0007669"/>
    <property type="project" value="UniProtKB-ARBA"/>
</dbReference>
<keyword evidence="14" id="KW-1185">Reference proteome</keyword>
<evidence type="ECO:0000259" key="13">
    <source>
        <dbReference type="Pfam" id="PF18086"/>
    </source>
</evidence>
<keyword evidence="4" id="KW-0597">Phosphoprotein</keyword>
<organism evidence="14 15">
    <name type="scientific">Phyllostomus discolor</name>
    <name type="common">pale spear-nosed bat</name>
    <dbReference type="NCBI Taxonomy" id="89673"/>
    <lineage>
        <taxon>Eukaryota</taxon>
        <taxon>Metazoa</taxon>
        <taxon>Chordata</taxon>
        <taxon>Craniata</taxon>
        <taxon>Vertebrata</taxon>
        <taxon>Euteleostomi</taxon>
        <taxon>Mammalia</taxon>
        <taxon>Eutheria</taxon>
        <taxon>Laurasiatheria</taxon>
        <taxon>Chiroptera</taxon>
        <taxon>Yangochiroptera</taxon>
        <taxon>Phyllostomidae</taxon>
        <taxon>Phyllostominae</taxon>
        <taxon>Phyllostomus</taxon>
    </lineage>
</organism>
<evidence type="ECO:0000256" key="9">
    <source>
        <dbReference type="ARBA" id="ARBA00033696"/>
    </source>
</evidence>
<dbReference type="InterPro" id="IPR040557">
    <property type="entry name" value="VIP1_N"/>
</dbReference>
<evidence type="ECO:0000256" key="1">
    <source>
        <dbReference type="ARBA" id="ARBA00004514"/>
    </source>
</evidence>
<feature type="region of interest" description="Disordered" evidence="12">
    <location>
        <begin position="1124"/>
        <end position="1182"/>
    </location>
</feature>
<feature type="compositionally biased region" description="Basic and acidic residues" evidence="12">
    <location>
        <begin position="915"/>
        <end position="942"/>
    </location>
</feature>
<dbReference type="EC" id="2.7.4.24" evidence="11"/>
<evidence type="ECO:0000313" key="14">
    <source>
        <dbReference type="Proteomes" id="UP000504628"/>
    </source>
</evidence>
<dbReference type="GO" id="GO:0005524">
    <property type="term" value="F:ATP binding"/>
    <property type="evidence" value="ECO:0007669"/>
    <property type="project" value="UniProtKB-KW"/>
</dbReference>
<evidence type="ECO:0000256" key="7">
    <source>
        <dbReference type="ARBA" id="ARBA00022777"/>
    </source>
</evidence>
<evidence type="ECO:0000256" key="8">
    <source>
        <dbReference type="ARBA" id="ARBA00022840"/>
    </source>
</evidence>
<dbReference type="Gene3D" id="3.40.50.11950">
    <property type="match status" value="1"/>
</dbReference>
<dbReference type="GeneID" id="114512631"/>
<evidence type="ECO:0000256" key="3">
    <source>
        <dbReference type="ARBA" id="ARBA00022490"/>
    </source>
</evidence>
<evidence type="ECO:0000256" key="11">
    <source>
        <dbReference type="RuleBase" id="RU365032"/>
    </source>
</evidence>
<evidence type="ECO:0000256" key="4">
    <source>
        <dbReference type="ARBA" id="ARBA00022553"/>
    </source>
</evidence>
<comment type="catalytic activity">
    <reaction evidence="10">
        <text>1D-myo-inositol hexakisphosphate + ATP = 1-diphospho-1D-myo-inositol 2,3,4,5,6-pentakisphosphate + ADP</text>
        <dbReference type="Rhea" id="RHEA:37459"/>
        <dbReference type="ChEBI" id="CHEBI:30616"/>
        <dbReference type="ChEBI" id="CHEBI:58130"/>
        <dbReference type="ChEBI" id="CHEBI:74946"/>
        <dbReference type="ChEBI" id="CHEBI:456216"/>
        <dbReference type="EC" id="2.7.4.24"/>
    </reaction>
    <physiologicalReaction direction="left-to-right" evidence="10">
        <dbReference type="Rhea" id="RHEA:37460"/>
    </physiologicalReaction>
</comment>
<protein>
    <recommendedName>
        <fullName evidence="11">Inositol hexakisphosphate and diphosphoinositol-pentakisphosphate kinase</fullName>
        <ecNumber evidence="11">2.7.4.24</ecNumber>
    </recommendedName>
</protein>
<evidence type="ECO:0000256" key="2">
    <source>
        <dbReference type="ARBA" id="ARBA00005609"/>
    </source>
</evidence>
<dbReference type="FunFam" id="3.30.470.20:FF:000003">
    <property type="entry name" value="Inositol hexakisphosphate and diphosphoinositol-pentakisphosphate kinase"/>
    <property type="match status" value="1"/>
</dbReference>
<comment type="subcellular location">
    <subcellularLocation>
        <location evidence="1 11">Cytoplasm</location>
        <location evidence="1 11">Cytosol</location>
    </subcellularLocation>
</comment>
<keyword evidence="5 11" id="KW-0808">Transferase</keyword>
<comment type="function">
    <text evidence="11">Bifunctional inositol kinase that acts in concert with the IP6K kinases to synthesize the diphosphate group-containing inositol pyrophosphates diphosphoinositol pentakisphosphate, PP-InsP5, and bis-diphosphoinositol tetrakisphosphate, (PP)2-InsP4. PP-InsP5 and (PP)2-InsP4, also respectively called InsP7 and InsP8, may regulate a variety of cellular processes, including apoptosis, vesicle trafficking, cytoskeletal dynamics, and exocytosis. Phosphorylates inositol hexakisphosphate (InsP6).</text>
</comment>
<keyword evidence="7 11" id="KW-0418">Kinase</keyword>
<dbReference type="FunFam" id="3.40.50.1240:FF:000013">
    <property type="entry name" value="Inositol hexakisphosphate and diphosphoinositol-pentakisphosphate kinase"/>
    <property type="match status" value="1"/>
</dbReference>
<dbReference type="PANTHER" id="PTHR12750">
    <property type="entry name" value="DIPHOSPHOINOSITOL PENTAKISPHOSPHATE KINASE"/>
    <property type="match status" value="1"/>
</dbReference>
<dbReference type="CTD" id="23262"/>
<dbReference type="InterPro" id="IPR033379">
    <property type="entry name" value="Acid_Pase_AS"/>
</dbReference>
<evidence type="ECO:0000256" key="5">
    <source>
        <dbReference type="ARBA" id="ARBA00022679"/>
    </source>
</evidence>
<evidence type="ECO:0000256" key="6">
    <source>
        <dbReference type="ARBA" id="ARBA00022741"/>
    </source>
</evidence>
<feature type="region of interest" description="Disordered" evidence="12">
    <location>
        <begin position="960"/>
        <end position="1016"/>
    </location>
</feature>
<dbReference type="GO" id="GO:0006020">
    <property type="term" value="P:inositol metabolic process"/>
    <property type="evidence" value="ECO:0007669"/>
    <property type="project" value="TreeGrafter"/>
</dbReference>
<keyword evidence="3 11" id="KW-0963">Cytoplasm</keyword>
<dbReference type="InterPro" id="IPR037446">
    <property type="entry name" value="His_Pase_VIP1"/>
</dbReference>
<keyword evidence="8 11" id="KW-0067">ATP-binding</keyword>
<dbReference type="Gene3D" id="3.30.470.20">
    <property type="entry name" value="ATP-grasp fold, B domain"/>
    <property type="match status" value="1"/>
</dbReference>
<evidence type="ECO:0000256" key="12">
    <source>
        <dbReference type="SAM" id="MobiDB-lite"/>
    </source>
</evidence>
<dbReference type="PANTHER" id="PTHR12750:SF10">
    <property type="entry name" value="INOSITOL HEXAKISPHOSPHATE AND DIPHOSPHOINOSITOL-PENTAKISPHOSPHATE KINASE 2"/>
    <property type="match status" value="1"/>
</dbReference>
<dbReference type="RefSeq" id="XP_028387422.1">
    <property type="nucleotide sequence ID" value="XM_028531621.2"/>
</dbReference>
<reference evidence="15" key="1">
    <citation type="submission" date="2025-08" db="UniProtKB">
        <authorList>
            <consortium name="RefSeq"/>
        </authorList>
    </citation>
    <scope>IDENTIFICATION</scope>
    <source>
        <tissue evidence="15">Muscle</tissue>
    </source>
</reference>
<feature type="compositionally biased region" description="Basic residues" evidence="12">
    <location>
        <begin position="960"/>
        <end position="969"/>
    </location>
</feature>
<dbReference type="InterPro" id="IPR029033">
    <property type="entry name" value="His_PPase_superfam"/>
</dbReference>
<feature type="compositionally biased region" description="Low complexity" evidence="12">
    <location>
        <begin position="1129"/>
        <end position="1145"/>
    </location>
</feature>
<feature type="region of interest" description="Disordered" evidence="12">
    <location>
        <begin position="1092"/>
        <end position="1112"/>
    </location>
</feature>
<accession>A0A6J2N4J8</accession>
<gene>
    <name evidence="15" type="primary">PPIP5K2</name>
</gene>
<dbReference type="SUPFAM" id="SSF53254">
    <property type="entry name" value="Phosphoglycerate mutase-like"/>
    <property type="match status" value="1"/>
</dbReference>
<feature type="compositionally biased region" description="Polar residues" evidence="12">
    <location>
        <begin position="1092"/>
        <end position="1111"/>
    </location>
</feature>
<evidence type="ECO:0000313" key="15">
    <source>
        <dbReference type="RefSeq" id="XP_028387422.1"/>
    </source>
</evidence>
<dbReference type="PROSITE" id="PS00616">
    <property type="entry name" value="HIS_ACID_PHOSPHAT_1"/>
    <property type="match status" value="1"/>
</dbReference>
<dbReference type="Gene3D" id="3.40.50.1240">
    <property type="entry name" value="Phosphoglycerate mutase-like"/>
    <property type="match status" value="1"/>
</dbReference>
<feature type="domain" description="VIP1 N-terminal" evidence="13">
    <location>
        <begin position="44"/>
        <end position="133"/>
    </location>
</feature>
<dbReference type="FunFam" id="3.40.50.11950:FF:000001">
    <property type="entry name" value="Inositol hexakisphosphate and diphosphoinositol-pentakisphosphate kinase"/>
    <property type="match status" value="1"/>
</dbReference>
<evidence type="ECO:0000256" key="10">
    <source>
        <dbReference type="ARBA" id="ARBA00034629"/>
    </source>
</evidence>
<keyword evidence="6 11" id="KW-0547">Nucleotide-binding</keyword>
<name>A0A6J2N4J8_9CHIR</name>
<dbReference type="Pfam" id="PF00328">
    <property type="entry name" value="His_Phos_2"/>
    <property type="match status" value="1"/>
</dbReference>
<feature type="region of interest" description="Disordered" evidence="12">
    <location>
        <begin position="898"/>
        <end position="942"/>
    </location>
</feature>
<comment type="similarity">
    <text evidence="2 11">Belongs to the histidine acid phosphatase family. VIP1 subfamily.</text>
</comment>
<dbReference type="CDD" id="cd07061">
    <property type="entry name" value="HP_HAP_like"/>
    <property type="match status" value="1"/>
</dbReference>
<sequence>MSEAPRFFVGPEDTEINPGNYRHFFHHADEDEEEEDESPPERQIVVGICSMAKKSKSKPMKEILERISLFKYITVVVFEEDVILNEPVENWPLCDCLISFHSKGFPLDKAVAYAKLRNPFVINDLNMQYLIQDRREVYSILQAEGILLPRYAILNRDPNNPKECSLIEGEDHVEVNGEVFQKPFVEKPVSAEDHNVYIYYPTSAGGGSQRLFRKIGSRSSVYSPESSVRKTGSYIYEEFMPTDGTDVKVYTVGPDYAHAEARKSPALDGKVERDSEGKEVRYPVILNAREKLIAWKVCLAFKQTVCGFDLLRANGQSYVCDVNGFSFVKNSMKYYDDCAKILGNIVMRELAPQFHIPWSIPLEAEDIPIVPTTSGTMMELRCVIAVIRHGDRTPKQKMKMEVRHQKFFDLFEKCDGYKSGKLKLKKPKQLQEVLDIARQLLTELGQNNDSDIEENKSKLEQLKTVLEMYGHFSGINRKVQLTYLPHGCPKTSSEEEDSRREEPSLLLVLKWGGELTPAGRVQAEELGRAFRCMYPGGQGDYAGFPGCGLLRLHSTYRHDLKIYASDEGRVQMTAAAFAKGLLALEGELTPILVQMVKSANMNGLLDSDSDSLSSCQQRVKARLHEILQKDRDFTAEDFEKLTPSGSISLIKSMHLIKNPVKTCDKVYSLIQSLTSQIRHRMEDPKSSDIQLYHSETLELMLRRWSKLEKDFKTKNGRYDISKIPDIYDCIKYDVQHNGSLKLENTMELYRLSKALADIVIPQEYGITKAEKLEIAKGYCTPLVRKIRSDLQRTQDDDTVNKLHPVYSRGVLSPERHVRTRLYFTSESHVHSLLSILRYGALCNESKDEQWKRAMDYLNVVNELNYMTQIVIMLYEDPNKDLSSEERFHVELHFSPGAKGCEEDKNLPSGYGYRPASRENEGRRSFKIDNDDEPHTSRRDEVDRGVLLFKPMVSEPIHIHRKSPLPRSRKMATNEEESPLSVSSPEGTGTWLHYTSGVGTGRRRRRSGEQITSSPVSPKSLAFTSSIFGSWQQVVSENANYLRTPRTLVEQKQNSTVGFELYSMVPSICPLETLHNALSLKQVDEFLASIASPSSEVPQTTPELPSAVSRSSPVMRRKVSLNTYTPAKILPTPSTTLKSTKVSSKPATSGPSNAVAPNTSSRRKSITNKTEMHEHKKNTGKKK</sequence>
<proteinExistence type="inferred from homology"/>
<feature type="compositionally biased region" description="Polar residues" evidence="12">
    <location>
        <begin position="1146"/>
        <end position="1159"/>
    </location>
</feature>
<dbReference type="SUPFAM" id="SSF56059">
    <property type="entry name" value="Glutathione synthetase ATP-binding domain-like"/>
    <property type="match status" value="1"/>
</dbReference>
<dbReference type="AlphaFoldDB" id="A0A6J2N4J8"/>
<dbReference type="GO" id="GO:0005829">
    <property type="term" value="C:cytosol"/>
    <property type="evidence" value="ECO:0007669"/>
    <property type="project" value="UniProtKB-SubCell"/>
</dbReference>
<dbReference type="GO" id="GO:0032958">
    <property type="term" value="P:inositol phosphate biosynthetic process"/>
    <property type="evidence" value="ECO:0007669"/>
    <property type="project" value="TreeGrafter"/>
</dbReference>
<dbReference type="GO" id="GO:0033857">
    <property type="term" value="F:5-diphosphoinositol pentakisphosphate 1-kinase activity"/>
    <property type="evidence" value="ECO:0007669"/>
    <property type="project" value="TreeGrafter"/>
</dbReference>
<dbReference type="InterPro" id="IPR000560">
    <property type="entry name" value="His_Pase_clade-2"/>
</dbReference>
<comment type="catalytic activity">
    <reaction evidence="9">
        <text>5-diphospho-1D-myo-inositol 1,2,3,4,6-pentakisphosphate + ATP + H(+) = 1,5-bis(diphospho)-1D-myo-inositol 2,3,4,6-tetrakisphosphate + ADP</text>
        <dbReference type="Rhea" id="RHEA:10276"/>
        <dbReference type="ChEBI" id="CHEBI:15378"/>
        <dbReference type="ChEBI" id="CHEBI:30616"/>
        <dbReference type="ChEBI" id="CHEBI:58628"/>
        <dbReference type="ChEBI" id="CHEBI:77983"/>
        <dbReference type="ChEBI" id="CHEBI:456216"/>
        <dbReference type="EC" id="2.7.4.24"/>
    </reaction>
    <physiologicalReaction direction="left-to-right" evidence="9">
        <dbReference type="Rhea" id="RHEA:10277"/>
    </physiologicalReaction>
</comment>
<dbReference type="FunFam" id="3.40.50.11950:FF:000003">
    <property type="entry name" value="Inositol hexakisphosphate and diphosphoinositol-pentakisphosphate kinase"/>
    <property type="match status" value="1"/>
</dbReference>
<dbReference type="Proteomes" id="UP000504628">
    <property type="component" value="Chromosome 3"/>
</dbReference>